<evidence type="ECO:0000313" key="4">
    <source>
        <dbReference type="Proteomes" id="UP000199391"/>
    </source>
</evidence>
<evidence type="ECO:0000259" key="1">
    <source>
        <dbReference type="Pfam" id="PF03050"/>
    </source>
</evidence>
<reference evidence="4" key="1">
    <citation type="submission" date="2016-10" db="EMBL/GenBank/DDBJ databases">
        <authorList>
            <person name="Varghese N."/>
            <person name="Submissions S."/>
        </authorList>
    </citation>
    <scope>NUCLEOTIDE SEQUENCE [LARGE SCALE GENOMIC DNA]</scope>
    <source>
        <strain evidence="4">CGMCC 1.11014</strain>
    </source>
</reference>
<accession>A0A1I7LUF3</accession>
<feature type="domain" description="Transposase IS66 C-terminal" evidence="2">
    <location>
        <begin position="111"/>
        <end position="135"/>
    </location>
</feature>
<evidence type="ECO:0000313" key="3">
    <source>
        <dbReference type="EMBL" id="SFV13257.1"/>
    </source>
</evidence>
<dbReference type="STRING" id="1035707.SAMN05216552_10384"/>
<organism evidence="3 4">
    <name type="scientific">Pseudoduganella namucuonensis</name>
    <dbReference type="NCBI Taxonomy" id="1035707"/>
    <lineage>
        <taxon>Bacteria</taxon>
        <taxon>Pseudomonadati</taxon>
        <taxon>Pseudomonadota</taxon>
        <taxon>Betaproteobacteria</taxon>
        <taxon>Burkholderiales</taxon>
        <taxon>Oxalobacteraceae</taxon>
        <taxon>Telluria group</taxon>
        <taxon>Pseudoduganella</taxon>
    </lineage>
</organism>
<name>A0A1I7LUF3_9BURK</name>
<proteinExistence type="predicted"/>
<dbReference type="Proteomes" id="UP000199391">
    <property type="component" value="Unassembled WGS sequence"/>
</dbReference>
<dbReference type="InterPro" id="IPR039552">
    <property type="entry name" value="IS66_C"/>
</dbReference>
<protein>
    <submittedName>
        <fullName evidence="3">Transposase IS66 family protein</fullName>
    </submittedName>
</protein>
<sequence>MRPSASVVSAVGRDPARPYRIAHARPSVPQFLARIGVQFAHRGLLPSSPLIKAIADSREQHVELEVALDDSDVPADKNLGSVPYVIRGRKNWNFCWTEIGAEYVGVIRPMVVTCRLHNIDPYDYLIDVLRRITGGYQRSPDVENVQFCTICFLKGIKKRNSGIHWHRFLNNEALNLPSCPPRAMFPNATFVRVRQIKYIRFPSRYRLHISARASVTQAIAMGGATWRTTPEERDLTELTIDLFE</sequence>
<dbReference type="OrthoDB" id="9794514at2"/>
<dbReference type="EMBL" id="FPBO01000038">
    <property type="protein sequence ID" value="SFV13257.1"/>
    <property type="molecule type" value="Genomic_DNA"/>
</dbReference>
<gene>
    <name evidence="3" type="ORF">SAMN05216552_10384</name>
</gene>
<dbReference type="InterPro" id="IPR004291">
    <property type="entry name" value="Transposase_IS66_central"/>
</dbReference>
<dbReference type="AlphaFoldDB" id="A0A1I7LUF3"/>
<evidence type="ECO:0000259" key="2">
    <source>
        <dbReference type="Pfam" id="PF13817"/>
    </source>
</evidence>
<feature type="domain" description="Transposase IS66 central" evidence="1">
    <location>
        <begin position="16"/>
        <end position="102"/>
    </location>
</feature>
<dbReference type="Pfam" id="PF13817">
    <property type="entry name" value="DDE_Tnp_IS66_C"/>
    <property type="match status" value="1"/>
</dbReference>
<dbReference type="Pfam" id="PF03050">
    <property type="entry name" value="DDE_Tnp_IS66"/>
    <property type="match status" value="1"/>
</dbReference>
<dbReference type="RefSeq" id="WP_143133354.1">
    <property type="nucleotide sequence ID" value="NZ_FPBO01000038.1"/>
</dbReference>
<keyword evidence="4" id="KW-1185">Reference proteome</keyword>